<evidence type="ECO:0000313" key="8">
    <source>
        <dbReference type="EMBL" id="KAK0504483.1"/>
    </source>
</evidence>
<dbReference type="GO" id="GO:0000956">
    <property type="term" value="P:nuclear-transcribed mRNA catabolic process"/>
    <property type="evidence" value="ECO:0007669"/>
    <property type="project" value="TreeGrafter"/>
</dbReference>
<dbReference type="Pfam" id="PF08652">
    <property type="entry name" value="RAI1"/>
    <property type="match status" value="1"/>
</dbReference>
<dbReference type="Proteomes" id="UP001175228">
    <property type="component" value="Unassembled WGS sequence"/>
</dbReference>
<feature type="domain" description="RAI1-like" evidence="7">
    <location>
        <begin position="19"/>
        <end position="211"/>
    </location>
</feature>
<evidence type="ECO:0000313" key="9">
    <source>
        <dbReference type="Proteomes" id="UP001175228"/>
    </source>
</evidence>
<keyword evidence="9" id="KW-1185">Reference proteome</keyword>
<comment type="catalytic activity">
    <reaction evidence="4">
        <text>a 5'-end triphospho-ribonucleoside in mRNA + H2O = a 5'-end phospho-ribonucleoside in mRNA + diphosphate + H(+)</text>
        <dbReference type="Rhea" id="RHEA:78683"/>
        <dbReference type="Rhea" id="RHEA-COMP:15692"/>
        <dbReference type="Rhea" id="RHEA-COMP:17164"/>
        <dbReference type="ChEBI" id="CHEBI:15377"/>
        <dbReference type="ChEBI" id="CHEBI:15378"/>
        <dbReference type="ChEBI" id="CHEBI:33019"/>
        <dbReference type="ChEBI" id="CHEBI:138282"/>
        <dbReference type="ChEBI" id="CHEBI:167618"/>
    </reaction>
    <physiologicalReaction direction="left-to-right" evidence="4">
        <dbReference type="Rhea" id="RHEA:78684"/>
    </physiologicalReaction>
</comment>
<protein>
    <recommendedName>
        <fullName evidence="6">Decapping nuclease</fullName>
        <ecNumber evidence="6">3.6.1.-</ecNumber>
    </recommendedName>
</protein>
<dbReference type="GO" id="GO:0000166">
    <property type="term" value="F:nucleotide binding"/>
    <property type="evidence" value="ECO:0007669"/>
    <property type="project" value="UniProtKB-KW"/>
</dbReference>
<dbReference type="GO" id="GO:0004518">
    <property type="term" value="F:nuclease activity"/>
    <property type="evidence" value="ECO:0007669"/>
    <property type="project" value="UniProtKB-KW"/>
</dbReference>
<dbReference type="InterPro" id="IPR039039">
    <property type="entry name" value="RAI1-like_fam"/>
</dbReference>
<dbReference type="EC" id="3.6.1.-" evidence="6"/>
<keyword evidence="6" id="KW-0378">Hydrolase</keyword>
<comment type="catalytic activity">
    <reaction evidence="5">
        <text>a 5'-end NAD(+)-phospho-ribonucleoside in mRNA + H2O = a 5'-end phospho-ribonucleoside in mRNA + NAD(+) + H(+)</text>
        <dbReference type="Rhea" id="RHEA:60880"/>
        <dbReference type="Rhea" id="RHEA-COMP:15692"/>
        <dbReference type="Rhea" id="RHEA-COMP:15698"/>
        <dbReference type="ChEBI" id="CHEBI:15377"/>
        <dbReference type="ChEBI" id="CHEBI:15378"/>
        <dbReference type="ChEBI" id="CHEBI:57540"/>
        <dbReference type="ChEBI" id="CHEBI:138282"/>
        <dbReference type="ChEBI" id="CHEBI:144029"/>
    </reaction>
    <physiologicalReaction direction="left-to-right" evidence="5">
        <dbReference type="Rhea" id="RHEA:60881"/>
    </physiologicalReaction>
</comment>
<accession>A0AA39QK84</accession>
<keyword evidence="6" id="KW-0479">Metal-binding</keyword>
<name>A0AA39QK84_9AGAR</name>
<evidence type="ECO:0000256" key="4">
    <source>
        <dbReference type="ARBA" id="ARBA00044692"/>
    </source>
</evidence>
<dbReference type="GO" id="GO:0046872">
    <property type="term" value="F:metal ion binding"/>
    <property type="evidence" value="ECO:0007669"/>
    <property type="project" value="UniProtKB-KW"/>
</dbReference>
<dbReference type="GO" id="GO:0110155">
    <property type="term" value="P:NAD-cap decapping"/>
    <property type="evidence" value="ECO:0007669"/>
    <property type="project" value="TreeGrafter"/>
</dbReference>
<gene>
    <name evidence="8" type="ORF">EDD18DRAFT_504628</name>
</gene>
<sequence length="221" mass="24862">MVKSMQTAQSLCMHLYHLQLESTLSHGLHNYRRRVGSNPFHGHPKRLDRILRMCMDSDSVDEITASQIVTYRGIAAKLLWGNAQQLNVFLHDGVLYIEEYDAQPDRRHTFVQDGECIGSNFEALCTGKSPNGVHDLHTQWFACVTFNLGDLKVVIAGEVDCQKDSNLTGQAKDCLELKTKSQDSKQSPAKLRWYFQSSLIGIPTIVLGRHKEGALDGGRYD</sequence>
<evidence type="ECO:0000256" key="5">
    <source>
        <dbReference type="ARBA" id="ARBA00048124"/>
    </source>
</evidence>
<evidence type="ECO:0000256" key="1">
    <source>
        <dbReference type="ARBA" id="ARBA00001968"/>
    </source>
</evidence>
<comment type="subcellular location">
    <subcellularLocation>
        <location evidence="6">Nucleus</location>
    </subcellularLocation>
</comment>
<evidence type="ECO:0000259" key="7">
    <source>
        <dbReference type="Pfam" id="PF08652"/>
    </source>
</evidence>
<dbReference type="InterPro" id="IPR013961">
    <property type="entry name" value="RAI1"/>
</dbReference>
<dbReference type="EMBL" id="JAUEPU010000003">
    <property type="protein sequence ID" value="KAK0504483.1"/>
    <property type="molecule type" value="Genomic_DNA"/>
</dbReference>
<comment type="catalytic activity">
    <reaction evidence="3">
        <text>a 5'-end (N(7)-methyl 5'-triphosphoguanosine)-ribonucleoside-ribonucleotide in mRNA + H2O = a (N(7)-methyl 5'-triphosphoguanosine)-nucleoside + a 5'-end phospho-ribonucleoside in mRNA + H(+)</text>
        <dbReference type="Rhea" id="RHEA:66928"/>
        <dbReference type="Rhea" id="RHEA-COMP:15692"/>
        <dbReference type="Rhea" id="RHEA-COMP:17313"/>
        <dbReference type="ChEBI" id="CHEBI:15377"/>
        <dbReference type="ChEBI" id="CHEBI:15378"/>
        <dbReference type="ChEBI" id="CHEBI:138282"/>
        <dbReference type="ChEBI" id="CHEBI:172876"/>
        <dbReference type="ChEBI" id="CHEBI:172877"/>
    </reaction>
    <physiologicalReaction direction="left-to-right" evidence="3">
        <dbReference type="Rhea" id="RHEA:66929"/>
    </physiologicalReaction>
</comment>
<dbReference type="GO" id="GO:0034353">
    <property type="term" value="F:mRNA 5'-diphosphatase activity"/>
    <property type="evidence" value="ECO:0007669"/>
    <property type="project" value="TreeGrafter"/>
</dbReference>
<dbReference type="GO" id="GO:0005829">
    <property type="term" value="C:cytosol"/>
    <property type="evidence" value="ECO:0007669"/>
    <property type="project" value="TreeGrafter"/>
</dbReference>
<keyword evidence="6" id="KW-0547">Nucleotide-binding</keyword>
<dbReference type="GO" id="GO:0003723">
    <property type="term" value="F:RNA binding"/>
    <property type="evidence" value="ECO:0007669"/>
    <property type="project" value="UniProtKB-KW"/>
</dbReference>
<evidence type="ECO:0000256" key="2">
    <source>
        <dbReference type="ARBA" id="ARBA00006562"/>
    </source>
</evidence>
<comment type="caution">
    <text evidence="8">The sequence shown here is derived from an EMBL/GenBank/DDBJ whole genome shotgun (WGS) entry which is preliminary data.</text>
</comment>
<comment type="function">
    <text evidence="6">Decapping enzyme for NAD-capped RNAs: specifically hydrolyzes the nicotinamide adenine dinucleotide (NAD) cap from a subset of RNAs by removing the entire NAD moiety from the 5'-end of an NAD-capped RNA.</text>
</comment>
<dbReference type="PANTHER" id="PTHR12395">
    <property type="entry name" value="DOM-3 RELATED"/>
    <property type="match status" value="1"/>
</dbReference>
<comment type="cofactor">
    <cofactor evidence="1 6">
        <name>a divalent metal cation</name>
        <dbReference type="ChEBI" id="CHEBI:60240"/>
    </cofactor>
</comment>
<evidence type="ECO:0000256" key="6">
    <source>
        <dbReference type="RuleBase" id="RU367113"/>
    </source>
</evidence>
<reference evidence="8" key="1">
    <citation type="submission" date="2023-06" db="EMBL/GenBank/DDBJ databases">
        <authorList>
            <consortium name="Lawrence Berkeley National Laboratory"/>
            <person name="Ahrendt S."/>
            <person name="Sahu N."/>
            <person name="Indic B."/>
            <person name="Wong-Bajracharya J."/>
            <person name="Merenyi Z."/>
            <person name="Ke H.-M."/>
            <person name="Monk M."/>
            <person name="Kocsube S."/>
            <person name="Drula E."/>
            <person name="Lipzen A."/>
            <person name="Balint B."/>
            <person name="Henrissat B."/>
            <person name="Andreopoulos B."/>
            <person name="Martin F.M."/>
            <person name="Harder C.B."/>
            <person name="Rigling D."/>
            <person name="Ford K.L."/>
            <person name="Foster G.D."/>
            <person name="Pangilinan J."/>
            <person name="Papanicolaou A."/>
            <person name="Barry K."/>
            <person name="LaButti K."/>
            <person name="Viragh M."/>
            <person name="Koriabine M."/>
            <person name="Yan M."/>
            <person name="Riley R."/>
            <person name="Champramary S."/>
            <person name="Plett K.L."/>
            <person name="Tsai I.J."/>
            <person name="Slot J."/>
            <person name="Sipos G."/>
            <person name="Plett J."/>
            <person name="Nagy L.G."/>
            <person name="Grigoriev I.V."/>
        </authorList>
    </citation>
    <scope>NUCLEOTIDE SEQUENCE</scope>
    <source>
        <strain evidence="8">HWK02</strain>
    </source>
</reference>
<keyword evidence="6" id="KW-0694">RNA-binding</keyword>
<comment type="similarity">
    <text evidence="2 6">Belongs to the DXO/Dom3Z family.</text>
</comment>
<dbReference type="GO" id="GO:0005634">
    <property type="term" value="C:nucleus"/>
    <property type="evidence" value="ECO:0007669"/>
    <property type="project" value="UniProtKB-SubCell"/>
</dbReference>
<dbReference type="PANTHER" id="PTHR12395:SF9">
    <property type="entry name" value="DECAPPING AND EXORIBONUCLEASE PROTEIN"/>
    <property type="match status" value="1"/>
</dbReference>
<dbReference type="AlphaFoldDB" id="A0AA39QK84"/>
<organism evidence="8 9">
    <name type="scientific">Armillaria luteobubalina</name>
    <dbReference type="NCBI Taxonomy" id="153913"/>
    <lineage>
        <taxon>Eukaryota</taxon>
        <taxon>Fungi</taxon>
        <taxon>Dikarya</taxon>
        <taxon>Basidiomycota</taxon>
        <taxon>Agaricomycotina</taxon>
        <taxon>Agaricomycetes</taxon>
        <taxon>Agaricomycetidae</taxon>
        <taxon>Agaricales</taxon>
        <taxon>Marasmiineae</taxon>
        <taxon>Physalacriaceae</taxon>
        <taxon>Armillaria</taxon>
    </lineage>
</organism>
<proteinExistence type="inferred from homology"/>
<keyword evidence="6" id="KW-0539">Nucleus</keyword>
<keyword evidence="6" id="KW-0540">Nuclease</keyword>
<evidence type="ECO:0000256" key="3">
    <source>
        <dbReference type="ARBA" id="ARBA00044676"/>
    </source>
</evidence>